<reference evidence="1" key="1">
    <citation type="submission" date="2020-04" db="EMBL/GenBank/DDBJ databases">
        <authorList>
            <person name="Chiriac C."/>
            <person name="Salcher M."/>
            <person name="Ghai R."/>
            <person name="Kavagutti S V."/>
        </authorList>
    </citation>
    <scope>NUCLEOTIDE SEQUENCE</scope>
</reference>
<dbReference type="EMBL" id="LR796727">
    <property type="protein sequence ID" value="CAB4162347.1"/>
    <property type="molecule type" value="Genomic_DNA"/>
</dbReference>
<evidence type="ECO:0000313" key="1">
    <source>
        <dbReference type="EMBL" id="CAB4162347.1"/>
    </source>
</evidence>
<organism evidence="1">
    <name type="scientific">uncultured Caudovirales phage</name>
    <dbReference type="NCBI Taxonomy" id="2100421"/>
    <lineage>
        <taxon>Viruses</taxon>
        <taxon>Duplodnaviria</taxon>
        <taxon>Heunggongvirae</taxon>
        <taxon>Uroviricota</taxon>
        <taxon>Caudoviricetes</taxon>
        <taxon>Peduoviridae</taxon>
        <taxon>Maltschvirus</taxon>
        <taxon>Maltschvirus maltsch</taxon>
    </lineage>
</organism>
<proteinExistence type="predicted"/>
<accession>A0A6J5NTM8</accession>
<sequence length="165" mass="17898">MYADQFYENIYGPAATVAARLIGIPRSAIADQMLMTIMGQESNWSHRVQVNGPAHGFPQFEQGTTASRGGVTGVMMHRAASARVLALCAGLAVTAEIPAVYAAMALNDTLAVGMARLLLYTDPKPLPTGMADGWAYYLRTWRPGRPREETWEARWNAAAAALKNN</sequence>
<protein>
    <submittedName>
        <fullName evidence="1">Uncharacterized protein</fullName>
    </submittedName>
</protein>
<name>A0A6J5NTM8_9CAUD</name>
<gene>
    <name evidence="1" type="ORF">UFOVP786_43</name>
</gene>